<name>A0A2S7UC84_9FLAO</name>
<evidence type="ECO:0000313" key="2">
    <source>
        <dbReference type="EMBL" id="PQJ32558.1"/>
    </source>
</evidence>
<protein>
    <recommendedName>
        <fullName evidence="1">FRG domain-containing protein</fullName>
    </recommendedName>
</protein>
<dbReference type="InterPro" id="IPR014966">
    <property type="entry name" value="FRG-dom"/>
</dbReference>
<accession>A0A2S7UC84</accession>
<dbReference type="Pfam" id="PF08867">
    <property type="entry name" value="FRG"/>
    <property type="match status" value="1"/>
</dbReference>
<comment type="caution">
    <text evidence="2">The sequence shown here is derived from an EMBL/GenBank/DDBJ whole genome shotgun (WGS) entry which is preliminary data.</text>
</comment>
<sequence length="376" mass="44045">MIVPKFCNFTSINQQPKGLRVPAKTPHSPYTFAIVLNEEKMNQLKELPIELRLQHEPEINPFGKIIRGVKPIDEITHWVYDFEENCDGFFECFNDPFSEFYETSYANIGAKYIFRGHRDFNWKLIPTAFRDLNSNKENNSLNVLKSGNGHFLPELTDFINFIRGLNSLGYKIEDDSFKLINSTLIDDKFKAFDLIEDFPKPEQLKELALAQHYGVHTRLLDFTFNPNKAIFFATENIKHPKKEDNSKIGIWAIPERLIEICQEDFYLKRIFVEGFQNNNMVAQQGLFINYFKGRSIDENLFNKEGKIKSLDNYLFDCKKSADNERLINEKIGKPSLFTLSHRVAWQVLKRLEILNINWMTIQPDLDGIKKEVERKK</sequence>
<evidence type="ECO:0000313" key="3">
    <source>
        <dbReference type="Proteomes" id="UP000239747"/>
    </source>
</evidence>
<reference evidence="2 3" key="1">
    <citation type="submission" date="2017-01" db="EMBL/GenBank/DDBJ databases">
        <title>Trade-off between light-utilization and light-protection in marine flavobacteria.</title>
        <authorList>
            <person name="Kumagai Y."/>
            <person name="Yoshizawa S."/>
            <person name="Kogure K."/>
            <person name="Iwasaki W."/>
        </authorList>
    </citation>
    <scope>NUCLEOTIDE SEQUENCE [LARGE SCALE GENOMIC DNA]</scope>
    <source>
        <strain evidence="2 3">KCTC 32109</strain>
    </source>
</reference>
<feature type="domain" description="FRG" evidence="1">
    <location>
        <begin position="108"/>
        <end position="249"/>
    </location>
</feature>
<keyword evidence="3" id="KW-1185">Reference proteome</keyword>
<proteinExistence type="predicted"/>
<dbReference type="EMBL" id="MTPW01000001">
    <property type="protein sequence ID" value="PQJ32558.1"/>
    <property type="molecule type" value="Genomic_DNA"/>
</dbReference>
<gene>
    <name evidence="2" type="ORF">BST92_11760</name>
</gene>
<dbReference type="AlphaFoldDB" id="A0A2S7UC84"/>
<dbReference type="Proteomes" id="UP000239747">
    <property type="component" value="Unassembled WGS sequence"/>
</dbReference>
<evidence type="ECO:0000259" key="1">
    <source>
        <dbReference type="SMART" id="SM00901"/>
    </source>
</evidence>
<organism evidence="2 3">
    <name type="scientific">Nonlabens arenilitoris</name>
    <dbReference type="NCBI Taxonomy" id="1217969"/>
    <lineage>
        <taxon>Bacteria</taxon>
        <taxon>Pseudomonadati</taxon>
        <taxon>Bacteroidota</taxon>
        <taxon>Flavobacteriia</taxon>
        <taxon>Flavobacteriales</taxon>
        <taxon>Flavobacteriaceae</taxon>
        <taxon>Nonlabens</taxon>
    </lineage>
</organism>
<dbReference type="OrthoDB" id="9816036at2"/>
<dbReference type="RefSeq" id="WP_105071631.1">
    <property type="nucleotide sequence ID" value="NZ_MTPW01000001.1"/>
</dbReference>
<dbReference type="SMART" id="SM00901">
    <property type="entry name" value="FRG"/>
    <property type="match status" value="1"/>
</dbReference>